<accession>A0ABQ1U4X8</accession>
<dbReference type="RefSeq" id="WP_163394210.1">
    <property type="nucleotide sequence ID" value="NZ_BMKP01000004.1"/>
</dbReference>
<feature type="signal peptide" evidence="1">
    <location>
        <begin position="1"/>
        <end position="20"/>
    </location>
</feature>
<keyword evidence="1" id="KW-0732">Signal</keyword>
<dbReference type="SUPFAM" id="SSF49464">
    <property type="entry name" value="Carboxypeptidase regulatory domain-like"/>
    <property type="match status" value="1"/>
</dbReference>
<evidence type="ECO:0008006" key="4">
    <source>
        <dbReference type="Google" id="ProtNLM"/>
    </source>
</evidence>
<protein>
    <recommendedName>
        <fullName evidence="4">CarboxypepD_reg-like domain-containing protein</fullName>
    </recommendedName>
</protein>
<dbReference type="InterPro" id="IPR008969">
    <property type="entry name" value="CarboxyPept-like_regulatory"/>
</dbReference>
<dbReference type="SUPFAM" id="SSF56935">
    <property type="entry name" value="Porins"/>
    <property type="match status" value="1"/>
</dbReference>
<dbReference type="EMBL" id="BMKP01000004">
    <property type="protein sequence ID" value="GGF10931.1"/>
    <property type="molecule type" value="Genomic_DNA"/>
</dbReference>
<proteinExistence type="predicted"/>
<gene>
    <name evidence="2" type="ORF">GCM10011518_20140</name>
</gene>
<feature type="chain" id="PRO_5046023077" description="CarboxypepD_reg-like domain-containing protein" evidence="1">
    <location>
        <begin position="21"/>
        <end position="919"/>
    </location>
</feature>
<dbReference type="Proteomes" id="UP000655016">
    <property type="component" value="Unassembled WGS sequence"/>
</dbReference>
<name>A0ABQ1U4X8_9FLAO</name>
<evidence type="ECO:0000313" key="2">
    <source>
        <dbReference type="EMBL" id="GGF10931.1"/>
    </source>
</evidence>
<reference evidence="3" key="1">
    <citation type="journal article" date="2019" name="Int. J. Syst. Evol. Microbiol.">
        <title>The Global Catalogue of Microorganisms (GCM) 10K type strain sequencing project: providing services to taxonomists for standard genome sequencing and annotation.</title>
        <authorList>
            <consortium name="The Broad Institute Genomics Platform"/>
            <consortium name="The Broad Institute Genome Sequencing Center for Infectious Disease"/>
            <person name="Wu L."/>
            <person name="Ma J."/>
        </authorList>
    </citation>
    <scope>NUCLEOTIDE SEQUENCE [LARGE SCALE GENOMIC DNA]</scope>
    <source>
        <strain evidence="3">CGMCC 1.16060</strain>
    </source>
</reference>
<keyword evidence="3" id="KW-1185">Reference proteome</keyword>
<evidence type="ECO:0000313" key="3">
    <source>
        <dbReference type="Proteomes" id="UP000655016"/>
    </source>
</evidence>
<dbReference type="Pfam" id="PF13715">
    <property type="entry name" value="CarbopepD_reg_2"/>
    <property type="match status" value="1"/>
</dbReference>
<evidence type="ECO:0000256" key="1">
    <source>
        <dbReference type="SAM" id="SignalP"/>
    </source>
</evidence>
<sequence>MKTLLLLAFVFFTASGFSQNLYYGNVSEGGIPVPGASICVINSSRCTTSDFNGNYSIEVKIGEQLKISFIGMKTKIISITNLNVQKNEQTVEHILSDDYSKKLKKPTDSLKISEPSGTFNFNLLDGIGEDYLMKIDRSDEHVYSLRYKNKYHKLSFEASQEMFVSSPMRMAHYQKTYAQGKSVNGKLTYQSPETNQIFSWGPNVNTLEYSANPSEYYAQGNIVNKTFGNENSLQLYNPNGFFKNTVDNKYLINTQIEGPKGNFLKINFAYKTGRISIPSSRNNELETSVRYFRNVSKNSRIESILSFDDFENNLPNSNFIVNKIVFANAVTPIHFDNRFASALSNGLQRSFAVSENNPYYLIQNNMDKNKSKTISFNFNHKYTGHKNSNTVNTSFQSSEITNTNGQGFYFSGITTPNFNKRTERFTNFSVSDVFNHTIDNGFVESKIDLRFQERNLERNYFSGFASPDDFPNNSLNLRKLNVVQQRFEIFYNANISYTFQDILSYYDELVLKASTNLNHSSTVKGKFMPNFLASAEIKRLFDEQLSLSISQSYNQVEPSLQNNNLNFNSLIYNLGQFKELQNNLELITPKNAIPTEEINTNVGLVYNLNYQWNLNFSFYHKRVENLYVPIFSLNTANWSPDVNYKQNGVEFEIQKTIYGRDLTYNFNFNFTHYKNKVVSLNNNLSRIPFAGFKDVNKNYIVGQPLGVIVGNGYLRDNNQNIIIDDDGFPMEDSEPKILGDPNPDFVVGFFNTLKYKNFALNLSFDWSKGGELWNGTQQTLNYYGKSEITEKQRSITNYVFKGVTQDGAINTKAVSFYDVSLPVEQNRWTRYGIDGVAEDAIEDATYFRLNSISLSYSNYSGYKKINYTLSFFVHNVFVLSKSKTAFSSNSMFNSLDSGGLDYFNAPMMRSFGSSLTIKF</sequence>
<organism evidence="2 3">
    <name type="scientific">Flavobacterium limi</name>
    <dbReference type="NCBI Taxonomy" id="2045105"/>
    <lineage>
        <taxon>Bacteria</taxon>
        <taxon>Pseudomonadati</taxon>
        <taxon>Bacteroidota</taxon>
        <taxon>Flavobacteriia</taxon>
        <taxon>Flavobacteriales</taxon>
        <taxon>Flavobacteriaceae</taxon>
        <taxon>Flavobacterium</taxon>
    </lineage>
</organism>
<comment type="caution">
    <text evidence="2">The sequence shown here is derived from an EMBL/GenBank/DDBJ whole genome shotgun (WGS) entry which is preliminary data.</text>
</comment>